<dbReference type="InterPro" id="IPR051911">
    <property type="entry name" value="SDR_oxidoreductase"/>
</dbReference>
<sequence length="134" mass="14408">YAASKFAVVGFTESLADEVTEFGISATVVAPGYFRTDFLDPSSARFGSGPPISDYTTSTEARRQAFADVNHGQEGDPAKLGRVLVELANTENPPVHFPVGRDAVECITEHLRHVLDEIGAWRGLSESTSYDGTS</sequence>
<evidence type="ECO:0000313" key="3">
    <source>
        <dbReference type="EMBL" id="OBY29360.1"/>
    </source>
</evidence>
<dbReference type="PANTHER" id="PTHR43976:SF16">
    <property type="entry name" value="SHORT-CHAIN DEHYDROGENASE_REDUCTASE FAMILY PROTEIN"/>
    <property type="match status" value="1"/>
</dbReference>
<feature type="non-terminal residue" evidence="3">
    <location>
        <position position="1"/>
    </location>
</feature>
<dbReference type="InterPro" id="IPR002347">
    <property type="entry name" value="SDR_fam"/>
</dbReference>
<dbReference type="PRINTS" id="PR00081">
    <property type="entry name" value="GDHRDH"/>
</dbReference>
<dbReference type="PANTHER" id="PTHR43976">
    <property type="entry name" value="SHORT CHAIN DEHYDROGENASE"/>
    <property type="match status" value="1"/>
</dbReference>
<comment type="similarity">
    <text evidence="1">Belongs to the short-chain dehydrogenases/reductases (SDR) family.</text>
</comment>
<accession>A0A1B8S9G1</accession>
<keyword evidence="2" id="KW-0560">Oxidoreductase</keyword>
<dbReference type="InterPro" id="IPR036291">
    <property type="entry name" value="NAD(P)-bd_dom_sf"/>
</dbReference>
<dbReference type="RefSeq" id="WP_205634674.1">
    <property type="nucleotide sequence ID" value="NZ_LFOE01000093.1"/>
</dbReference>
<organism evidence="3 4">
    <name type="scientific">Mycolicibacter kumamotonensis</name>
    <dbReference type="NCBI Taxonomy" id="354243"/>
    <lineage>
        <taxon>Bacteria</taxon>
        <taxon>Bacillati</taxon>
        <taxon>Actinomycetota</taxon>
        <taxon>Actinomycetes</taxon>
        <taxon>Mycobacteriales</taxon>
        <taxon>Mycobacteriaceae</taxon>
        <taxon>Mycolicibacter</taxon>
    </lineage>
</organism>
<dbReference type="AlphaFoldDB" id="A0A1B8S9G1"/>
<proteinExistence type="inferred from homology"/>
<comment type="caution">
    <text evidence="3">The sequence shown here is derived from an EMBL/GenBank/DDBJ whole genome shotgun (WGS) entry which is preliminary data.</text>
</comment>
<gene>
    <name evidence="3" type="ORF">ACT18_23485</name>
</gene>
<evidence type="ECO:0000256" key="2">
    <source>
        <dbReference type="ARBA" id="ARBA00023002"/>
    </source>
</evidence>
<dbReference type="Proteomes" id="UP000092668">
    <property type="component" value="Unassembled WGS sequence"/>
</dbReference>
<evidence type="ECO:0008006" key="5">
    <source>
        <dbReference type="Google" id="ProtNLM"/>
    </source>
</evidence>
<dbReference type="EMBL" id="LFOE01000093">
    <property type="protein sequence ID" value="OBY29360.1"/>
    <property type="molecule type" value="Genomic_DNA"/>
</dbReference>
<dbReference type="SUPFAM" id="SSF51735">
    <property type="entry name" value="NAD(P)-binding Rossmann-fold domains"/>
    <property type="match status" value="1"/>
</dbReference>
<keyword evidence="4" id="KW-1185">Reference proteome</keyword>
<name>A0A1B8S9G1_9MYCO</name>
<protein>
    <recommendedName>
        <fullName evidence="5">Short-chain dehydrogenase/reductase</fullName>
    </recommendedName>
</protein>
<reference evidence="3 4" key="1">
    <citation type="submission" date="2015-06" db="EMBL/GenBank/DDBJ databases">
        <title>Genome sequence of Mycobacterium kumamotonense strain Roo.</title>
        <authorList>
            <person name="Greninger A.L."/>
            <person name="Cunningham G."/>
            <person name="Miller S."/>
        </authorList>
    </citation>
    <scope>NUCLEOTIDE SEQUENCE [LARGE SCALE GENOMIC DNA]</scope>
    <source>
        <strain evidence="3 4">Roo</strain>
    </source>
</reference>
<evidence type="ECO:0000313" key="4">
    <source>
        <dbReference type="Proteomes" id="UP000092668"/>
    </source>
</evidence>
<dbReference type="Pfam" id="PF00106">
    <property type="entry name" value="adh_short"/>
    <property type="match status" value="1"/>
</dbReference>
<dbReference type="GO" id="GO:0016491">
    <property type="term" value="F:oxidoreductase activity"/>
    <property type="evidence" value="ECO:0007669"/>
    <property type="project" value="UniProtKB-KW"/>
</dbReference>
<evidence type="ECO:0000256" key="1">
    <source>
        <dbReference type="ARBA" id="ARBA00006484"/>
    </source>
</evidence>
<dbReference type="Gene3D" id="3.40.50.720">
    <property type="entry name" value="NAD(P)-binding Rossmann-like Domain"/>
    <property type="match status" value="1"/>
</dbReference>